<organism evidence="1 2">
    <name type="scientific">Plenodomus tracheiphilus IPT5</name>
    <dbReference type="NCBI Taxonomy" id="1408161"/>
    <lineage>
        <taxon>Eukaryota</taxon>
        <taxon>Fungi</taxon>
        <taxon>Dikarya</taxon>
        <taxon>Ascomycota</taxon>
        <taxon>Pezizomycotina</taxon>
        <taxon>Dothideomycetes</taxon>
        <taxon>Pleosporomycetidae</taxon>
        <taxon>Pleosporales</taxon>
        <taxon>Pleosporineae</taxon>
        <taxon>Leptosphaeriaceae</taxon>
        <taxon>Plenodomus</taxon>
    </lineage>
</organism>
<gene>
    <name evidence="1" type="ORF">T440DRAFT_508506</name>
</gene>
<name>A0A6A7B5S5_9PLEO</name>
<dbReference type="Proteomes" id="UP000799423">
    <property type="component" value="Unassembled WGS sequence"/>
</dbReference>
<dbReference type="OrthoDB" id="3344043at2759"/>
<reference evidence="1" key="1">
    <citation type="submission" date="2020-01" db="EMBL/GenBank/DDBJ databases">
        <authorList>
            <consortium name="DOE Joint Genome Institute"/>
            <person name="Haridas S."/>
            <person name="Albert R."/>
            <person name="Binder M."/>
            <person name="Bloem J."/>
            <person name="Labutti K."/>
            <person name="Salamov A."/>
            <person name="Andreopoulos B."/>
            <person name="Baker S.E."/>
            <person name="Barry K."/>
            <person name="Bills G."/>
            <person name="Bluhm B.H."/>
            <person name="Cannon C."/>
            <person name="Castanera R."/>
            <person name="Culley D.E."/>
            <person name="Daum C."/>
            <person name="Ezra D."/>
            <person name="Gonzalez J.B."/>
            <person name="Henrissat B."/>
            <person name="Kuo A."/>
            <person name="Liang C."/>
            <person name="Lipzen A."/>
            <person name="Lutzoni F."/>
            <person name="Magnuson J."/>
            <person name="Mondo S."/>
            <person name="Nolan M."/>
            <person name="Ohm R."/>
            <person name="Pangilinan J."/>
            <person name="Park H.-J."/>
            <person name="Ramirez L."/>
            <person name="Alfaro M."/>
            <person name="Sun H."/>
            <person name="Tritt A."/>
            <person name="Yoshinaga Y."/>
            <person name="Zwiers L.-H."/>
            <person name="Turgeon B.G."/>
            <person name="Goodwin S.B."/>
            <person name="Spatafora J.W."/>
            <person name="Crous P.W."/>
            <person name="Grigoriev I.V."/>
        </authorList>
    </citation>
    <scope>NUCLEOTIDE SEQUENCE</scope>
    <source>
        <strain evidence="1">IPT5</strain>
    </source>
</reference>
<protein>
    <submittedName>
        <fullName evidence="1">Uncharacterized protein</fullName>
    </submittedName>
</protein>
<evidence type="ECO:0000313" key="1">
    <source>
        <dbReference type="EMBL" id="KAF2849668.1"/>
    </source>
</evidence>
<dbReference type="EMBL" id="MU006310">
    <property type="protein sequence ID" value="KAF2849668.1"/>
    <property type="molecule type" value="Genomic_DNA"/>
</dbReference>
<evidence type="ECO:0000313" key="2">
    <source>
        <dbReference type="Proteomes" id="UP000799423"/>
    </source>
</evidence>
<keyword evidence="2" id="KW-1185">Reference proteome</keyword>
<dbReference type="AlphaFoldDB" id="A0A6A7B5S5"/>
<proteinExistence type="predicted"/>
<accession>A0A6A7B5S5</accession>
<sequence length="830" mass="91896">MLTTSPPMLNMWLNLRGYLPTHIAFDAETLSHSVVCQHAIREGTALGANYAHVYRIPTMSNPPSNAVVPSGGGNQAFQQQGSLDWVALGNMQYSMSIAVLGHLSKAGIEPLTIAFRQAMCSSMPIGAHGEKVLADAMSKLTAKSFAADLLWFGIGVRHILRDLVLTSQGCSLIALCAALAEGHTIDVSALVMYEVAKESGGPRDLTPSLEQWKALVRTSAAIFVGTNFGLRVHQIARLGMVKPLSDIDGDDPHPSDLAKVVLSIGQVAQGNLQSISVTGDFYCSWIVAWADFVLGLRVCVRDVQGNDVYSNYNRENTFAQVTVNFLENNSKNNSLAIQTSHLVRSGIDFVGECLGYLRTPLFSLGRLPWESMFFDTFGHSFTTLVKQDEQRSTTPLQSLPIIVDASAPQTGFQPVNTANQVFVRVLAIIILEFAARYSASSTGTAKPLLLRMCTHIPELRPCQDQILCAISEVSKEYGPEDTLFDCSMARNISPKHKTLEDELSRQRMELEELCQCPSHRSKNKIGLENFCLVTITGIVVKVGFMLRRVILDTPLLPAVLGLHRLLSAQPDIKFRPLKEDPEGIMENIAILFSGESWRADRRGRIAHSDGRVYCYTHTLAELTDDLQVAEQIHVGLGQIQYRTQVYQSLHDDIRIGKDLANYPARYTHAETLHNQLTQDTSSSSITSQLLVEELPTFLGISHQVTSDSGRVLIGPSAFLENLWLANCYKYYEKLPKSPKVEWESVLHDKEVIVVYGEGRFQASDTCHTIRPHRGNRLGRCVAIWISALHGTRTALVTTDEEVELFARFWAKHNIDRIASGKTPVYYSLIS</sequence>